<dbReference type="AlphaFoldDB" id="A0AAN6T0G2"/>
<evidence type="ECO:0000313" key="2">
    <source>
        <dbReference type="Proteomes" id="UP001305647"/>
    </source>
</evidence>
<gene>
    <name evidence="1" type="ORF">N658DRAFT_165947</name>
</gene>
<name>A0AAN6T0G2_9PEZI</name>
<comment type="caution">
    <text evidence="1">The sequence shown here is derived from an EMBL/GenBank/DDBJ whole genome shotgun (WGS) entry which is preliminary data.</text>
</comment>
<sequence>MLFYIFPVHAPEGVLKLLIWAALVTSWFVYNASTHSPVAPSGFSTNQLLSQRFTKNSSDNLRLRSHFQHTQPQPNTTITPAIFSDS</sequence>
<keyword evidence="2" id="KW-1185">Reference proteome</keyword>
<proteinExistence type="predicted"/>
<reference evidence="1" key="1">
    <citation type="journal article" date="2023" name="Mol. Phylogenet. Evol.">
        <title>Genome-scale phylogeny and comparative genomics of the fungal order Sordariales.</title>
        <authorList>
            <person name="Hensen N."/>
            <person name="Bonometti L."/>
            <person name="Westerberg I."/>
            <person name="Brannstrom I.O."/>
            <person name="Guillou S."/>
            <person name="Cros-Aarteil S."/>
            <person name="Calhoun S."/>
            <person name="Haridas S."/>
            <person name="Kuo A."/>
            <person name="Mondo S."/>
            <person name="Pangilinan J."/>
            <person name="Riley R."/>
            <person name="LaButti K."/>
            <person name="Andreopoulos B."/>
            <person name="Lipzen A."/>
            <person name="Chen C."/>
            <person name="Yan M."/>
            <person name="Daum C."/>
            <person name="Ng V."/>
            <person name="Clum A."/>
            <person name="Steindorff A."/>
            <person name="Ohm R.A."/>
            <person name="Martin F."/>
            <person name="Silar P."/>
            <person name="Natvig D.O."/>
            <person name="Lalanne C."/>
            <person name="Gautier V."/>
            <person name="Ament-Velasquez S.L."/>
            <person name="Kruys A."/>
            <person name="Hutchinson M.I."/>
            <person name="Powell A.J."/>
            <person name="Barry K."/>
            <person name="Miller A.N."/>
            <person name="Grigoriev I.V."/>
            <person name="Debuchy R."/>
            <person name="Gladieux P."/>
            <person name="Hiltunen Thoren M."/>
            <person name="Johannesson H."/>
        </authorList>
    </citation>
    <scope>NUCLEOTIDE SEQUENCE</scope>
    <source>
        <strain evidence="1">CBS 757.83</strain>
    </source>
</reference>
<dbReference type="Proteomes" id="UP001305647">
    <property type="component" value="Unassembled WGS sequence"/>
</dbReference>
<protein>
    <submittedName>
        <fullName evidence="1">Uncharacterized protein</fullName>
    </submittedName>
</protein>
<reference evidence="1" key="2">
    <citation type="submission" date="2023-05" db="EMBL/GenBank/DDBJ databases">
        <authorList>
            <consortium name="Lawrence Berkeley National Laboratory"/>
            <person name="Steindorff A."/>
            <person name="Hensen N."/>
            <person name="Bonometti L."/>
            <person name="Westerberg I."/>
            <person name="Brannstrom I.O."/>
            <person name="Guillou S."/>
            <person name="Cros-Aarteil S."/>
            <person name="Calhoun S."/>
            <person name="Haridas S."/>
            <person name="Kuo A."/>
            <person name="Mondo S."/>
            <person name="Pangilinan J."/>
            <person name="Riley R."/>
            <person name="Labutti K."/>
            <person name="Andreopoulos B."/>
            <person name="Lipzen A."/>
            <person name="Chen C."/>
            <person name="Yanf M."/>
            <person name="Daum C."/>
            <person name="Ng V."/>
            <person name="Clum A."/>
            <person name="Ohm R."/>
            <person name="Martin F."/>
            <person name="Silar P."/>
            <person name="Natvig D."/>
            <person name="Lalanne C."/>
            <person name="Gautier V."/>
            <person name="Ament-Velasquez S.L."/>
            <person name="Kruys A."/>
            <person name="Hutchinson M.I."/>
            <person name="Powell A.J."/>
            <person name="Barry K."/>
            <person name="Miller A.N."/>
            <person name="Grigoriev I.V."/>
            <person name="Debuchy R."/>
            <person name="Gladieux P."/>
            <person name="Thoren M.H."/>
            <person name="Johannesson H."/>
        </authorList>
    </citation>
    <scope>NUCLEOTIDE SEQUENCE</scope>
    <source>
        <strain evidence="1">CBS 757.83</strain>
    </source>
</reference>
<dbReference type="EMBL" id="MU863649">
    <property type="protein sequence ID" value="KAK4099494.1"/>
    <property type="molecule type" value="Genomic_DNA"/>
</dbReference>
<organism evidence="1 2">
    <name type="scientific">Parathielavia hyrcaniae</name>
    <dbReference type="NCBI Taxonomy" id="113614"/>
    <lineage>
        <taxon>Eukaryota</taxon>
        <taxon>Fungi</taxon>
        <taxon>Dikarya</taxon>
        <taxon>Ascomycota</taxon>
        <taxon>Pezizomycotina</taxon>
        <taxon>Sordariomycetes</taxon>
        <taxon>Sordariomycetidae</taxon>
        <taxon>Sordariales</taxon>
        <taxon>Chaetomiaceae</taxon>
        <taxon>Parathielavia</taxon>
    </lineage>
</organism>
<accession>A0AAN6T0G2</accession>
<evidence type="ECO:0000313" key="1">
    <source>
        <dbReference type="EMBL" id="KAK4099494.1"/>
    </source>
</evidence>